<evidence type="ECO:0000313" key="2">
    <source>
        <dbReference type="EMBL" id="SCV03429.1"/>
    </source>
</evidence>
<organism evidence="2 3">
    <name type="scientific">Lachancea nothofagi CBS 11611</name>
    <dbReference type="NCBI Taxonomy" id="1266666"/>
    <lineage>
        <taxon>Eukaryota</taxon>
        <taxon>Fungi</taxon>
        <taxon>Dikarya</taxon>
        <taxon>Ascomycota</taxon>
        <taxon>Saccharomycotina</taxon>
        <taxon>Saccharomycetes</taxon>
        <taxon>Saccharomycetales</taxon>
        <taxon>Saccharomycetaceae</taxon>
        <taxon>Lachancea</taxon>
    </lineage>
</organism>
<proteinExistence type="predicted"/>
<sequence length="196" mass="22290">MSIPSSLTVVEYALPPFEEELKTYICECESCRACGKIHFLIPRLFFGGFIFPICWVLHLVLFIYTCYIMAHEIQFPRILDEDLPTLFELEMHHKCVSRPPTFSSAAENDTHQASTNNAQFQTANEPCPKTSMAPIDQFLAGARLEYLSDVSSDVTSSHAESSKYYRIWAIRTVGALLCYILLVIFVILTLRNSHNV</sequence>
<feature type="transmembrane region" description="Helical" evidence="1">
    <location>
        <begin position="168"/>
        <end position="190"/>
    </location>
</feature>
<keyword evidence="1" id="KW-0472">Membrane</keyword>
<gene>
    <name evidence="2" type="ORF">LANO_0G04082G</name>
</gene>
<accession>A0A1G4KFT1</accession>
<dbReference type="AlphaFoldDB" id="A0A1G4KFT1"/>
<keyword evidence="1" id="KW-1133">Transmembrane helix</keyword>
<name>A0A1G4KFT1_9SACH</name>
<keyword evidence="3" id="KW-1185">Reference proteome</keyword>
<keyword evidence="1" id="KW-0812">Transmembrane</keyword>
<reference evidence="3" key="1">
    <citation type="submission" date="2016-03" db="EMBL/GenBank/DDBJ databases">
        <authorList>
            <person name="Devillers Hugo."/>
        </authorList>
    </citation>
    <scope>NUCLEOTIDE SEQUENCE [LARGE SCALE GENOMIC DNA]</scope>
</reference>
<evidence type="ECO:0000313" key="3">
    <source>
        <dbReference type="Proteomes" id="UP000189911"/>
    </source>
</evidence>
<feature type="transmembrane region" description="Helical" evidence="1">
    <location>
        <begin position="49"/>
        <end position="70"/>
    </location>
</feature>
<dbReference type="OrthoDB" id="4035013at2759"/>
<dbReference type="EMBL" id="LT598453">
    <property type="protein sequence ID" value="SCV03429.1"/>
    <property type="molecule type" value="Genomic_DNA"/>
</dbReference>
<dbReference type="Proteomes" id="UP000189911">
    <property type="component" value="Chromosome G"/>
</dbReference>
<protein>
    <submittedName>
        <fullName evidence="2">LANO_0G04082g1_1</fullName>
    </submittedName>
</protein>
<evidence type="ECO:0000256" key="1">
    <source>
        <dbReference type="SAM" id="Phobius"/>
    </source>
</evidence>